<reference evidence="1 2" key="1">
    <citation type="submission" date="2020-08" db="EMBL/GenBank/DDBJ databases">
        <title>Sequencing the genomes of 1000 actinobacteria strains.</title>
        <authorList>
            <person name="Klenk H.-P."/>
        </authorList>
    </citation>
    <scope>NUCLEOTIDE SEQUENCE [LARGE SCALE GENOMIC DNA]</scope>
    <source>
        <strain evidence="1 2">DSM 45886</strain>
    </source>
</reference>
<evidence type="ECO:0000313" key="1">
    <source>
        <dbReference type="EMBL" id="MBB4959870.1"/>
    </source>
</evidence>
<proteinExistence type="predicted"/>
<organism evidence="1 2">
    <name type="scientific">Micromonospora polyrhachis</name>
    <dbReference type="NCBI Taxonomy" id="1282883"/>
    <lineage>
        <taxon>Bacteria</taxon>
        <taxon>Bacillati</taxon>
        <taxon>Actinomycetota</taxon>
        <taxon>Actinomycetes</taxon>
        <taxon>Micromonosporales</taxon>
        <taxon>Micromonosporaceae</taxon>
        <taxon>Micromonospora</taxon>
    </lineage>
</organism>
<dbReference type="InterPro" id="IPR009057">
    <property type="entry name" value="Homeodomain-like_sf"/>
</dbReference>
<dbReference type="SUPFAM" id="SSF46689">
    <property type="entry name" value="Homeodomain-like"/>
    <property type="match status" value="1"/>
</dbReference>
<gene>
    <name evidence="1" type="ORF">FHR38_003603</name>
</gene>
<dbReference type="AlphaFoldDB" id="A0A7W7WQC1"/>
<dbReference type="RefSeq" id="WP_184535722.1">
    <property type="nucleotide sequence ID" value="NZ_JACHJW010000001.1"/>
</dbReference>
<dbReference type="EMBL" id="JACHJW010000001">
    <property type="protein sequence ID" value="MBB4959870.1"/>
    <property type="molecule type" value="Genomic_DNA"/>
</dbReference>
<evidence type="ECO:0000313" key="2">
    <source>
        <dbReference type="Proteomes" id="UP000578819"/>
    </source>
</evidence>
<dbReference type="Proteomes" id="UP000578819">
    <property type="component" value="Unassembled WGS sequence"/>
</dbReference>
<keyword evidence="2" id="KW-1185">Reference proteome</keyword>
<comment type="caution">
    <text evidence="1">The sequence shown here is derived from an EMBL/GenBank/DDBJ whole genome shotgun (WGS) entry which is preliminary data.</text>
</comment>
<dbReference type="Pfam" id="PF13384">
    <property type="entry name" value="HTH_23"/>
    <property type="match status" value="1"/>
</dbReference>
<sequence length="285" mass="32164">MTDPLAAEAHRLRTVEQLSLSQIQDRLGIGKGRLYELLRGVPPPEWTRRPNAKDELRSQAVALREEGRSVVDIALALGIAKSTAYQWVRHLPLDPDSDAARARQHAHAARMREARWAPYREERDQSRAAVRAEAAEQVGPLDDRDLLLLGAAIYWSEGAKSKPWRRSERIQLINSDVRLLALFLRFLESIGVDRTVPSYRVSIHESADVEAAVAWWIEALDLPADRFHPATLKRHQPKTVRRNTGVDYRGCLIIDVPQSRKVYWLIEGVVDGLVGPGDKGVSDDR</sequence>
<name>A0A7W7WQC1_9ACTN</name>
<protein>
    <submittedName>
        <fullName evidence="1">Transcriptional regulator with XRE-family HTH domain</fullName>
    </submittedName>
</protein>
<accession>A0A7W7WQC1</accession>
<dbReference type="Gene3D" id="1.10.10.60">
    <property type="entry name" value="Homeodomain-like"/>
    <property type="match status" value="1"/>
</dbReference>